<dbReference type="InterPro" id="IPR024302">
    <property type="entry name" value="SusD-like"/>
</dbReference>
<dbReference type="Proteomes" id="UP000502421">
    <property type="component" value="Chromosome"/>
</dbReference>
<proteinExistence type="predicted"/>
<dbReference type="Gene3D" id="1.25.40.390">
    <property type="match status" value="1"/>
</dbReference>
<dbReference type="KEGG" id="coy:HF329_15000"/>
<dbReference type="RefSeq" id="WP_168804864.1">
    <property type="nucleotide sequence ID" value="NZ_CP051205.1"/>
</dbReference>
<evidence type="ECO:0000313" key="2">
    <source>
        <dbReference type="Proteomes" id="UP000502421"/>
    </source>
</evidence>
<keyword evidence="1" id="KW-0449">Lipoprotein</keyword>
<evidence type="ECO:0000313" key="1">
    <source>
        <dbReference type="EMBL" id="QJB32559.1"/>
    </source>
</evidence>
<dbReference type="AlphaFoldDB" id="A0AAE6ZIW9"/>
<dbReference type="InterPro" id="IPR011990">
    <property type="entry name" value="TPR-like_helical_dom_sf"/>
</dbReference>
<accession>A0AAE6ZIW9</accession>
<dbReference type="Pfam" id="PF12741">
    <property type="entry name" value="SusD-like"/>
    <property type="match status" value="1"/>
</dbReference>
<name>A0AAE6ZIW9_9BACT</name>
<sequence>MKKFIVYIFCGINILHISSCTKNFEQYNTDRNGATDSDLDHDNLRLGSLITQMQVKMIPSQNLAENADVNAYQLIYSLMGDVYAGHQGASNAFGNNGVNNTTYAMLPEWYGAAFPYAFQNEMAPWYHIKQGAAKIGSGGSTAYAVAQIMKVMAMHRLSDIYGPLPYLNFVPAASVPYNSQEAIYTSFFAELDSAITTLKNNIEVTQQPQSATLAPYDLIYQGNLSRWVKFGNSLKLRLAMRIVKVDAAKAKRYAEEAVNSGVMVDNTDNARLLTDGNNFVNPLYMICYSYNDTRMGASMESFLKGYKDPRIGLLFNQATGALSGDYHGIRNGSRFSGQAYSPFSTLNVTANTPIQWMMAGEIFFLRAEGALRGWNMDGTAKKLYEQGIVTAFSQPLGGSQRPAGDATTYLNDGSSKPAPYVDPINSGNNAPSPSDITIKWSDTDSFEKKLERIITQKWIALYPDGQEAWSEFRRTGYPKIIPIPASNNQSKGQISTTLQVRRSPFPQSEYRNNRTNVTAAVSLLNGPDNGGTPLWWDKRR</sequence>
<dbReference type="EMBL" id="CP051205">
    <property type="protein sequence ID" value="QJB32559.1"/>
    <property type="molecule type" value="Genomic_DNA"/>
</dbReference>
<reference evidence="2" key="1">
    <citation type="submission" date="2020-04" db="EMBL/GenBank/DDBJ databases">
        <authorList>
            <person name="Kittiwongwattana C."/>
        </authorList>
    </citation>
    <scope>NUCLEOTIDE SEQUENCE [LARGE SCALE GENOMIC DNA]</scope>
    <source>
        <strain evidence="2">1310</strain>
    </source>
</reference>
<protein>
    <submittedName>
        <fullName evidence="1">SusD/RagB family nutrient-binding outer membrane lipoprotein</fullName>
    </submittedName>
</protein>
<organism evidence="1 2">
    <name type="scientific">Chitinophaga oryzae</name>
    <dbReference type="NCBI Taxonomy" id="2725414"/>
    <lineage>
        <taxon>Bacteria</taxon>
        <taxon>Pseudomonadati</taxon>
        <taxon>Bacteroidota</taxon>
        <taxon>Chitinophagia</taxon>
        <taxon>Chitinophagales</taxon>
        <taxon>Chitinophagaceae</taxon>
        <taxon>Chitinophaga</taxon>
    </lineage>
</organism>
<dbReference type="SUPFAM" id="SSF48452">
    <property type="entry name" value="TPR-like"/>
    <property type="match status" value="1"/>
</dbReference>
<gene>
    <name evidence="1" type="ORF">HF329_15000</name>
</gene>